<sequence>MNGHDADLLAVRADEANLGHTNTIIDAGLGADGTSKGLPLECSTVWKKRQKTPHVTHAGPLSPKTLNVILDPSASRPIRWEEDLRLRVQLVCQTDRFTTLP</sequence>
<name>A0A5M3X0V9_9ACTN</name>
<accession>A0A5M3X0V9</accession>
<evidence type="ECO:0000313" key="2">
    <source>
        <dbReference type="Proteomes" id="UP000331127"/>
    </source>
</evidence>
<protein>
    <submittedName>
        <fullName evidence="1">Uncharacterized protein</fullName>
    </submittedName>
</protein>
<comment type="caution">
    <text evidence="1">The sequence shown here is derived from an EMBL/GenBank/DDBJ whole genome shotgun (WGS) entry which is preliminary data.</text>
</comment>
<reference evidence="1 2" key="1">
    <citation type="submission" date="2019-10" db="EMBL/GenBank/DDBJ databases">
        <title>Whole genome shotgun sequence of Acrocarpospora macrocephala NBRC 16266.</title>
        <authorList>
            <person name="Ichikawa N."/>
            <person name="Kimura A."/>
            <person name="Kitahashi Y."/>
            <person name="Komaki H."/>
            <person name="Oguchi A."/>
        </authorList>
    </citation>
    <scope>NUCLEOTIDE SEQUENCE [LARGE SCALE GENOMIC DNA]</scope>
    <source>
        <strain evidence="1 2">NBRC 16266</strain>
    </source>
</reference>
<dbReference type="EMBL" id="BLAE01000062">
    <property type="protein sequence ID" value="GES14630.1"/>
    <property type="molecule type" value="Genomic_DNA"/>
</dbReference>
<keyword evidence="2" id="KW-1185">Reference proteome</keyword>
<organism evidence="1 2">
    <name type="scientific">Acrocarpospora macrocephala</name>
    <dbReference type="NCBI Taxonomy" id="150177"/>
    <lineage>
        <taxon>Bacteria</taxon>
        <taxon>Bacillati</taxon>
        <taxon>Actinomycetota</taxon>
        <taxon>Actinomycetes</taxon>
        <taxon>Streptosporangiales</taxon>
        <taxon>Streptosporangiaceae</taxon>
        <taxon>Acrocarpospora</taxon>
    </lineage>
</organism>
<evidence type="ECO:0000313" key="1">
    <source>
        <dbReference type="EMBL" id="GES14630.1"/>
    </source>
</evidence>
<dbReference type="AlphaFoldDB" id="A0A5M3X0V9"/>
<proteinExistence type="predicted"/>
<gene>
    <name evidence="1" type="ORF">Amac_082270</name>
</gene>
<dbReference type="Proteomes" id="UP000331127">
    <property type="component" value="Unassembled WGS sequence"/>
</dbReference>